<dbReference type="InterPro" id="IPR007539">
    <property type="entry name" value="DUF551"/>
</dbReference>
<dbReference type="Proteomes" id="UP000193675">
    <property type="component" value="Unassembled WGS sequence"/>
</dbReference>
<sequence>MSGWIKCCDRLPEVGTRVLAWSEQYGARESLYREHGKGSIAHAHGYPPYFSWEEPQSSWASSWKPTHWQPLPPPPTE</sequence>
<evidence type="ECO:0000259" key="1">
    <source>
        <dbReference type="Pfam" id="PF04448"/>
    </source>
</evidence>
<feature type="domain" description="DUF551" evidence="1">
    <location>
        <begin position="3"/>
        <end position="76"/>
    </location>
</feature>
<dbReference type="RefSeq" id="WP_084859269.1">
    <property type="nucleotide sequence ID" value="NZ_NBWC01000055.1"/>
</dbReference>
<name>A0A1X0ZLW6_PSEPU</name>
<dbReference type="EMBL" id="NBWC01000055">
    <property type="protein sequence ID" value="ORL58077.1"/>
    <property type="molecule type" value="Genomic_DNA"/>
</dbReference>
<dbReference type="OrthoDB" id="5678344at2"/>
<accession>A0A1X0ZLW6</accession>
<dbReference type="AlphaFoldDB" id="A0A1X0ZLW6"/>
<protein>
    <recommendedName>
        <fullName evidence="1">DUF551 domain-containing protein</fullName>
    </recommendedName>
</protein>
<evidence type="ECO:0000313" key="3">
    <source>
        <dbReference type="Proteomes" id="UP000193675"/>
    </source>
</evidence>
<organism evidence="2 3">
    <name type="scientific">Pseudomonas putida</name>
    <name type="common">Arthrobacter siderocapsulatus</name>
    <dbReference type="NCBI Taxonomy" id="303"/>
    <lineage>
        <taxon>Bacteria</taxon>
        <taxon>Pseudomonadati</taxon>
        <taxon>Pseudomonadota</taxon>
        <taxon>Gammaproteobacteria</taxon>
        <taxon>Pseudomonadales</taxon>
        <taxon>Pseudomonadaceae</taxon>
        <taxon>Pseudomonas</taxon>
    </lineage>
</organism>
<proteinExistence type="predicted"/>
<gene>
    <name evidence="2" type="ORF">B7H17_26125</name>
</gene>
<dbReference type="Pfam" id="PF04448">
    <property type="entry name" value="DUF551"/>
    <property type="match status" value="1"/>
</dbReference>
<evidence type="ECO:0000313" key="2">
    <source>
        <dbReference type="EMBL" id="ORL58077.1"/>
    </source>
</evidence>
<comment type="caution">
    <text evidence="2">The sequence shown here is derived from an EMBL/GenBank/DDBJ whole genome shotgun (WGS) entry which is preliminary data.</text>
</comment>
<reference evidence="2 3" key="1">
    <citation type="submission" date="2017-04" db="EMBL/GenBank/DDBJ databases">
        <title>Presence of VIM-2 positive Pseudomonas species in chickens and their surrounding environment.</title>
        <authorList>
            <person name="Zhang R."/>
        </authorList>
    </citation>
    <scope>NUCLEOTIDE SEQUENCE [LARGE SCALE GENOMIC DNA]</scope>
    <source>
        <strain evidence="2 3">DZ-C18</strain>
    </source>
</reference>